<proteinExistence type="predicted"/>
<organism evidence="2 3">
    <name type="scientific">Portunus trituberculatus</name>
    <name type="common">Swimming crab</name>
    <name type="synonym">Neptunus trituberculatus</name>
    <dbReference type="NCBI Taxonomy" id="210409"/>
    <lineage>
        <taxon>Eukaryota</taxon>
        <taxon>Metazoa</taxon>
        <taxon>Ecdysozoa</taxon>
        <taxon>Arthropoda</taxon>
        <taxon>Crustacea</taxon>
        <taxon>Multicrustacea</taxon>
        <taxon>Malacostraca</taxon>
        <taxon>Eumalacostraca</taxon>
        <taxon>Eucarida</taxon>
        <taxon>Decapoda</taxon>
        <taxon>Pleocyemata</taxon>
        <taxon>Brachyura</taxon>
        <taxon>Eubrachyura</taxon>
        <taxon>Portunoidea</taxon>
        <taxon>Portunidae</taxon>
        <taxon>Portuninae</taxon>
        <taxon>Portunus</taxon>
    </lineage>
</organism>
<evidence type="ECO:0000313" key="3">
    <source>
        <dbReference type="Proteomes" id="UP000324222"/>
    </source>
</evidence>
<dbReference type="EMBL" id="VSRR010003431">
    <property type="protein sequence ID" value="MPC36129.1"/>
    <property type="molecule type" value="Genomic_DNA"/>
</dbReference>
<comment type="caution">
    <text evidence="2">The sequence shown here is derived from an EMBL/GenBank/DDBJ whole genome shotgun (WGS) entry which is preliminary data.</text>
</comment>
<keyword evidence="3" id="KW-1185">Reference proteome</keyword>
<sequence length="149" mass="17209">MTCEVFEVIDDAEQERIRLPRRIVKDRLDFFTERKRCLGLDGDRVLVKVPPQSTNRTEELFIVIGAREVDDQMKPSCHLGNHEQPTVEYGCRRSFLHCSLVEESRYFFCQSRLARNLSSRSPSAEAPLRRTCRTHSSDPVLPGEQMLLG</sequence>
<accession>A0A5B7ESR6</accession>
<dbReference type="Proteomes" id="UP000324222">
    <property type="component" value="Unassembled WGS sequence"/>
</dbReference>
<name>A0A5B7ESR6_PORTR</name>
<feature type="region of interest" description="Disordered" evidence="1">
    <location>
        <begin position="124"/>
        <end position="149"/>
    </location>
</feature>
<protein>
    <submittedName>
        <fullName evidence="2">Uncharacterized protein</fullName>
    </submittedName>
</protein>
<dbReference type="AlphaFoldDB" id="A0A5B7ESR6"/>
<evidence type="ECO:0000313" key="2">
    <source>
        <dbReference type="EMBL" id="MPC36129.1"/>
    </source>
</evidence>
<gene>
    <name evidence="2" type="ORF">E2C01_029577</name>
</gene>
<evidence type="ECO:0000256" key="1">
    <source>
        <dbReference type="SAM" id="MobiDB-lite"/>
    </source>
</evidence>
<reference evidence="2 3" key="1">
    <citation type="submission" date="2019-05" db="EMBL/GenBank/DDBJ databases">
        <title>Another draft genome of Portunus trituberculatus and its Hox gene families provides insights of decapod evolution.</title>
        <authorList>
            <person name="Jeong J.-H."/>
            <person name="Song I."/>
            <person name="Kim S."/>
            <person name="Choi T."/>
            <person name="Kim D."/>
            <person name="Ryu S."/>
            <person name="Kim W."/>
        </authorList>
    </citation>
    <scope>NUCLEOTIDE SEQUENCE [LARGE SCALE GENOMIC DNA]</scope>
    <source>
        <tissue evidence="2">Muscle</tissue>
    </source>
</reference>